<comment type="caution">
    <text evidence="2">The sequence shown here is derived from an EMBL/GenBank/DDBJ whole genome shotgun (WGS) entry which is preliminary data.</text>
</comment>
<feature type="compositionally biased region" description="Acidic residues" evidence="1">
    <location>
        <begin position="65"/>
        <end position="74"/>
    </location>
</feature>
<reference evidence="2" key="1">
    <citation type="journal article" date="2021" name="Proc. Natl. Acad. Sci. U.S.A.">
        <title>Three genomes in the algal genus Volvox reveal the fate of a haploid sex-determining region after a transition to homothallism.</title>
        <authorList>
            <person name="Yamamoto K."/>
            <person name="Hamaji T."/>
            <person name="Kawai-Toyooka H."/>
            <person name="Matsuzaki R."/>
            <person name="Takahashi F."/>
            <person name="Nishimura Y."/>
            <person name="Kawachi M."/>
            <person name="Noguchi H."/>
            <person name="Minakuchi Y."/>
            <person name="Umen J.G."/>
            <person name="Toyoda A."/>
            <person name="Nozaki H."/>
        </authorList>
    </citation>
    <scope>NUCLEOTIDE SEQUENCE</scope>
    <source>
        <strain evidence="2">NIES-3780</strain>
    </source>
</reference>
<name>A0A8J4BSH3_9CHLO</name>
<feature type="compositionally biased region" description="Basic and acidic residues" evidence="1">
    <location>
        <begin position="147"/>
        <end position="162"/>
    </location>
</feature>
<sequence>GAEHHAIAVSNCHPSVRAFALALDTRREQHQRQGEGQGQLWRGLARVHDEAALPPPPPPPPPPPTDDDDDDEGDCPLSEVPGGSGDVRCEDGQQRNEHGKTVGGCSGAAVAAELGPVMRYVLGVLLRLRKVELRGSDAGGGGGRMRWRQDAKVGTDVEKEEGKEEEDGAAGASGSRSDGTVAAARKAEVDGVEIAAAVWLAAAAVGSGCGPPSPSLRVHLASLPAAGGIMEGLRVFGFI</sequence>
<gene>
    <name evidence="2" type="ORF">Vafri_20413</name>
</gene>
<feature type="compositionally biased region" description="Pro residues" evidence="1">
    <location>
        <begin position="53"/>
        <end position="64"/>
    </location>
</feature>
<feature type="non-terminal residue" evidence="2">
    <location>
        <position position="1"/>
    </location>
</feature>
<organism evidence="2 3">
    <name type="scientific">Volvox africanus</name>
    <dbReference type="NCBI Taxonomy" id="51714"/>
    <lineage>
        <taxon>Eukaryota</taxon>
        <taxon>Viridiplantae</taxon>
        <taxon>Chlorophyta</taxon>
        <taxon>core chlorophytes</taxon>
        <taxon>Chlorophyceae</taxon>
        <taxon>CS clade</taxon>
        <taxon>Chlamydomonadales</taxon>
        <taxon>Volvocaceae</taxon>
        <taxon>Volvox</taxon>
    </lineage>
</organism>
<feature type="compositionally biased region" description="Low complexity" evidence="1">
    <location>
        <begin position="169"/>
        <end position="179"/>
    </location>
</feature>
<keyword evidence="3" id="KW-1185">Reference proteome</keyword>
<proteinExistence type="predicted"/>
<feature type="region of interest" description="Disordered" evidence="1">
    <location>
        <begin position="27"/>
        <end position="104"/>
    </location>
</feature>
<evidence type="ECO:0000256" key="1">
    <source>
        <dbReference type="SAM" id="MobiDB-lite"/>
    </source>
</evidence>
<dbReference type="Proteomes" id="UP000747399">
    <property type="component" value="Unassembled WGS sequence"/>
</dbReference>
<evidence type="ECO:0000313" key="2">
    <source>
        <dbReference type="EMBL" id="GIL67025.1"/>
    </source>
</evidence>
<dbReference type="EMBL" id="BNCO01000093">
    <property type="protein sequence ID" value="GIL67025.1"/>
    <property type="molecule type" value="Genomic_DNA"/>
</dbReference>
<feature type="compositionally biased region" description="Basic and acidic residues" evidence="1">
    <location>
        <begin position="87"/>
        <end position="100"/>
    </location>
</feature>
<protein>
    <submittedName>
        <fullName evidence="2">Uncharacterized protein</fullName>
    </submittedName>
</protein>
<feature type="region of interest" description="Disordered" evidence="1">
    <location>
        <begin position="138"/>
        <end position="179"/>
    </location>
</feature>
<dbReference type="AlphaFoldDB" id="A0A8J4BSH3"/>
<evidence type="ECO:0000313" key="3">
    <source>
        <dbReference type="Proteomes" id="UP000747399"/>
    </source>
</evidence>
<accession>A0A8J4BSH3</accession>
<dbReference type="SUPFAM" id="SSF101447">
    <property type="entry name" value="Formin homology 2 domain (FH2 domain)"/>
    <property type="match status" value="1"/>
</dbReference>